<dbReference type="InterPro" id="IPR006015">
    <property type="entry name" value="Universal_stress_UspA"/>
</dbReference>
<name>A0A550JKG9_9BACT</name>
<sequence length="292" mass="32300">MSIPPRKILLATDFSARSDRAEARALALAHQYDCKLLVVHVLERQPKTRLARRTRFSPQSRPDNRLIESAKRQLLNALVQGGNRVAVRIEEGHPSKTVLRIAREEGCDLIVTGVARNEMLGRFTLGETVDELMRGSLIPLLIVTDRVHGPYNNIVVAADYSDASRQALEAAAAFFPDRTLRLLHAHGAPGSYAVEDVESYREQMRLAARREYLAFLDTVNLPAEQRARFDVLIEGGNLTELLQELVESSSIDLVVLGSRVRGLLPEAFVGSVAKRVVSALPCDALVIRGHKA</sequence>
<dbReference type="PRINTS" id="PR01438">
    <property type="entry name" value="UNVRSLSTRESS"/>
</dbReference>
<dbReference type="Pfam" id="PF00582">
    <property type="entry name" value="Usp"/>
    <property type="match status" value="2"/>
</dbReference>
<evidence type="ECO:0000313" key="6">
    <source>
        <dbReference type="Proteomes" id="UP000317155"/>
    </source>
</evidence>
<dbReference type="SUPFAM" id="SSF52402">
    <property type="entry name" value="Adenine nucleotide alpha hydrolases-like"/>
    <property type="match status" value="2"/>
</dbReference>
<dbReference type="RefSeq" id="WP_092052328.1">
    <property type="nucleotide sequence ID" value="NZ_FOJJ01000001.1"/>
</dbReference>
<reference evidence="5 6" key="1">
    <citation type="submission" date="2019-07" db="EMBL/GenBank/DDBJ databases">
        <title>Insights of Desulfuromonas acetexigens electromicrobiology.</title>
        <authorList>
            <person name="Katuri K."/>
            <person name="Sapireddy V."/>
            <person name="Shaw D.R."/>
            <person name="Saikaly P."/>
        </authorList>
    </citation>
    <scope>NUCLEOTIDE SEQUENCE [LARGE SCALE GENOMIC DNA]</scope>
    <source>
        <strain evidence="5 6">2873</strain>
    </source>
</reference>
<evidence type="ECO:0000259" key="4">
    <source>
        <dbReference type="Pfam" id="PF00582"/>
    </source>
</evidence>
<keyword evidence="3" id="KW-0067">ATP-binding</keyword>
<evidence type="ECO:0000256" key="3">
    <source>
        <dbReference type="ARBA" id="ARBA00022840"/>
    </source>
</evidence>
<dbReference type="CDD" id="cd00293">
    <property type="entry name" value="USP-like"/>
    <property type="match status" value="2"/>
</dbReference>
<dbReference type="OrthoDB" id="9804721at2"/>
<feature type="domain" description="UspA" evidence="4">
    <location>
        <begin position="6"/>
        <end position="143"/>
    </location>
</feature>
<dbReference type="AlphaFoldDB" id="A0A550JKG9"/>
<dbReference type="InterPro" id="IPR006016">
    <property type="entry name" value="UspA"/>
</dbReference>
<dbReference type="PANTHER" id="PTHR46268">
    <property type="entry name" value="STRESS RESPONSE PROTEIN NHAX"/>
    <property type="match status" value="1"/>
</dbReference>
<gene>
    <name evidence="5" type="ORF">FL622_00565</name>
</gene>
<dbReference type="InterPro" id="IPR014729">
    <property type="entry name" value="Rossmann-like_a/b/a_fold"/>
</dbReference>
<protein>
    <submittedName>
        <fullName evidence="5">Universal stress protein</fullName>
    </submittedName>
</protein>
<dbReference type="Proteomes" id="UP000317155">
    <property type="component" value="Unassembled WGS sequence"/>
</dbReference>
<comment type="caution">
    <text evidence="5">The sequence shown here is derived from an EMBL/GenBank/DDBJ whole genome shotgun (WGS) entry which is preliminary data.</text>
</comment>
<evidence type="ECO:0000256" key="2">
    <source>
        <dbReference type="ARBA" id="ARBA00022741"/>
    </source>
</evidence>
<dbReference type="EMBL" id="VJVV01000001">
    <property type="protein sequence ID" value="TRO83710.1"/>
    <property type="molecule type" value="Genomic_DNA"/>
</dbReference>
<accession>A0A550JKG9</accession>
<proteinExistence type="inferred from homology"/>
<keyword evidence="2" id="KW-0547">Nucleotide-binding</keyword>
<keyword evidence="6" id="KW-1185">Reference proteome</keyword>
<evidence type="ECO:0000256" key="1">
    <source>
        <dbReference type="ARBA" id="ARBA00008791"/>
    </source>
</evidence>
<evidence type="ECO:0000313" key="5">
    <source>
        <dbReference type="EMBL" id="TRO83710.1"/>
    </source>
</evidence>
<comment type="similarity">
    <text evidence="1">Belongs to the universal stress protein A family.</text>
</comment>
<dbReference type="GO" id="GO:0005524">
    <property type="term" value="F:ATP binding"/>
    <property type="evidence" value="ECO:0007669"/>
    <property type="project" value="UniProtKB-KW"/>
</dbReference>
<organism evidence="5 6">
    <name type="scientific">Trichloromonas acetexigens</name>
    <dbReference type="NCBI Taxonomy" id="38815"/>
    <lineage>
        <taxon>Bacteria</taxon>
        <taxon>Pseudomonadati</taxon>
        <taxon>Thermodesulfobacteriota</taxon>
        <taxon>Desulfuromonadia</taxon>
        <taxon>Desulfuromonadales</taxon>
        <taxon>Trichloromonadaceae</taxon>
        <taxon>Trichloromonas</taxon>
    </lineage>
</organism>
<feature type="domain" description="UspA" evidence="4">
    <location>
        <begin position="151"/>
        <end position="288"/>
    </location>
</feature>
<dbReference type="Gene3D" id="3.40.50.620">
    <property type="entry name" value="HUPs"/>
    <property type="match status" value="2"/>
</dbReference>
<dbReference type="PANTHER" id="PTHR46268:SF27">
    <property type="entry name" value="UNIVERSAL STRESS PROTEIN RV2623"/>
    <property type="match status" value="1"/>
</dbReference>